<keyword evidence="3" id="KW-0238">DNA-binding</keyword>
<dbReference type="CDD" id="cd01189">
    <property type="entry name" value="INT_ICEBs1_C_like"/>
    <property type="match status" value="1"/>
</dbReference>
<dbReference type="Gene3D" id="1.10.150.130">
    <property type="match status" value="1"/>
</dbReference>
<keyword evidence="2" id="KW-0229">DNA integration</keyword>
<dbReference type="InterPro" id="IPR028259">
    <property type="entry name" value="AP2-like_int_N"/>
</dbReference>
<evidence type="ECO:0000256" key="4">
    <source>
        <dbReference type="ARBA" id="ARBA00023172"/>
    </source>
</evidence>
<organism evidence="6 7">
    <name type="scientific">Lacticaseibacillus jixianensis</name>
    <dbReference type="NCBI Taxonomy" id="2486012"/>
    <lineage>
        <taxon>Bacteria</taxon>
        <taxon>Bacillati</taxon>
        <taxon>Bacillota</taxon>
        <taxon>Bacilli</taxon>
        <taxon>Lactobacillales</taxon>
        <taxon>Lactobacillaceae</taxon>
        <taxon>Lacticaseibacillus</taxon>
    </lineage>
</organism>
<accession>A0ABW4BAK9</accession>
<dbReference type="InterPro" id="IPR011010">
    <property type="entry name" value="DNA_brk_join_enz"/>
</dbReference>
<dbReference type="InterPro" id="IPR050090">
    <property type="entry name" value="Tyrosine_recombinase_XerCD"/>
</dbReference>
<dbReference type="Pfam" id="PF14659">
    <property type="entry name" value="Phage_int_SAM_3"/>
    <property type="match status" value="1"/>
</dbReference>
<dbReference type="InterPro" id="IPR004107">
    <property type="entry name" value="Integrase_SAM-like_N"/>
</dbReference>
<evidence type="ECO:0000256" key="3">
    <source>
        <dbReference type="ARBA" id="ARBA00023125"/>
    </source>
</evidence>
<dbReference type="Pfam" id="PF00589">
    <property type="entry name" value="Phage_integrase"/>
    <property type="match status" value="1"/>
</dbReference>
<keyword evidence="4" id="KW-0233">DNA recombination</keyword>
<reference evidence="7" key="1">
    <citation type="journal article" date="2019" name="Int. J. Syst. Evol. Microbiol.">
        <title>The Global Catalogue of Microorganisms (GCM) 10K type strain sequencing project: providing services to taxonomists for standard genome sequencing and annotation.</title>
        <authorList>
            <consortium name="The Broad Institute Genomics Platform"/>
            <consortium name="The Broad Institute Genome Sequencing Center for Infectious Disease"/>
            <person name="Wu L."/>
            <person name="Ma J."/>
        </authorList>
    </citation>
    <scope>NUCLEOTIDE SEQUENCE [LARGE SCALE GENOMIC DNA]</scope>
    <source>
        <strain evidence="7">CCM 8911</strain>
    </source>
</reference>
<dbReference type="InterPro" id="IPR013762">
    <property type="entry name" value="Integrase-like_cat_sf"/>
</dbReference>
<evidence type="ECO:0000259" key="5">
    <source>
        <dbReference type="PROSITE" id="PS51898"/>
    </source>
</evidence>
<dbReference type="RefSeq" id="WP_125585709.1">
    <property type="nucleotide sequence ID" value="NZ_JBHTMO010000029.1"/>
</dbReference>
<dbReference type="SUPFAM" id="SSF56349">
    <property type="entry name" value="DNA breaking-rejoining enzymes"/>
    <property type="match status" value="1"/>
</dbReference>
<dbReference type="Gene3D" id="1.10.443.10">
    <property type="entry name" value="Intergrase catalytic core"/>
    <property type="match status" value="1"/>
</dbReference>
<dbReference type="PANTHER" id="PTHR30349">
    <property type="entry name" value="PHAGE INTEGRASE-RELATED"/>
    <property type="match status" value="1"/>
</dbReference>
<dbReference type="Pfam" id="PF14657">
    <property type="entry name" value="Arm-DNA-bind_4"/>
    <property type="match status" value="1"/>
</dbReference>
<evidence type="ECO:0000256" key="1">
    <source>
        <dbReference type="ARBA" id="ARBA00008857"/>
    </source>
</evidence>
<evidence type="ECO:0000313" key="6">
    <source>
        <dbReference type="EMBL" id="MFD1393761.1"/>
    </source>
</evidence>
<dbReference type="PANTHER" id="PTHR30349:SF64">
    <property type="entry name" value="PROPHAGE INTEGRASE INTD-RELATED"/>
    <property type="match status" value="1"/>
</dbReference>
<comment type="caution">
    <text evidence="6">The sequence shown here is derived from an EMBL/GenBank/DDBJ whole genome shotgun (WGS) entry which is preliminary data.</text>
</comment>
<feature type="domain" description="Tyr recombinase" evidence="5">
    <location>
        <begin position="170"/>
        <end position="364"/>
    </location>
</feature>
<evidence type="ECO:0000313" key="7">
    <source>
        <dbReference type="Proteomes" id="UP001597249"/>
    </source>
</evidence>
<dbReference type="InterPro" id="IPR002104">
    <property type="entry name" value="Integrase_catalytic"/>
</dbReference>
<dbReference type="PROSITE" id="PS51898">
    <property type="entry name" value="TYR_RECOMBINASE"/>
    <property type="match status" value="1"/>
</dbReference>
<protein>
    <submittedName>
        <fullName evidence="6">Tyrosine-type recombinase/integrase</fullName>
    </submittedName>
</protein>
<gene>
    <name evidence="6" type="ORF">ACFQ3L_09305</name>
</gene>
<evidence type="ECO:0000256" key="2">
    <source>
        <dbReference type="ARBA" id="ARBA00022908"/>
    </source>
</evidence>
<dbReference type="InterPro" id="IPR010998">
    <property type="entry name" value="Integrase_recombinase_N"/>
</dbReference>
<dbReference type="Proteomes" id="UP001597249">
    <property type="component" value="Unassembled WGS sequence"/>
</dbReference>
<sequence length="382" mass="44407">MPKLADPIKQSSTDKTWYFRANVGFNEKTGKRVQIRRSGFRTKKEAREEYNTVMAAGATPDETNLKEIQFSEFVDTLFLPWYKGRVKDYTFRTREYCRKLNLSYFDDMLVSKITSVDVMKWQNELNARASNAYTRINHCLLSQIFKQAVIMGYAKENPAKVVGNVRKIKKQISFWTLQEFETFISSFDITDYQQHFLFISYWLMFFTGLRLGEATGLFWDDIDFEQGTLQVERTLHFRSVFDYDLSDPKTVASRRVITLDTTTLQYLKEWHARQKDHVSSDFVISQDGVPIGRGKLDKPMKDHTDELKLKAITLHGFRHSHAALLISLKENPLMIKDRLGHTDVQTTLGVYGHLYPNSNTEMAQRLNGLVTYKPKVKEEAVA</sequence>
<name>A0ABW4BAK9_9LACO</name>
<keyword evidence="7" id="KW-1185">Reference proteome</keyword>
<proteinExistence type="inferred from homology"/>
<comment type="similarity">
    <text evidence="1">Belongs to the 'phage' integrase family.</text>
</comment>
<dbReference type="EMBL" id="JBHTMO010000029">
    <property type="protein sequence ID" value="MFD1393761.1"/>
    <property type="molecule type" value="Genomic_DNA"/>
</dbReference>